<dbReference type="Pfam" id="PF16901">
    <property type="entry name" value="DAO_C"/>
    <property type="match status" value="1"/>
</dbReference>
<dbReference type="InterPro" id="IPR038299">
    <property type="entry name" value="DAO_C_sf"/>
</dbReference>
<dbReference type="Gene3D" id="3.30.9.10">
    <property type="entry name" value="D-Amino Acid Oxidase, subunit A, domain 2"/>
    <property type="match status" value="1"/>
</dbReference>
<evidence type="ECO:0000256" key="2">
    <source>
        <dbReference type="ARBA" id="ARBA00007330"/>
    </source>
</evidence>
<accession>A0ABQ4T6N7</accession>
<dbReference type="NCBIfam" id="NF008899">
    <property type="entry name" value="PRK12266.1"/>
    <property type="match status" value="1"/>
</dbReference>
<keyword evidence="5 6" id="KW-0560">Oxidoreductase</keyword>
<comment type="similarity">
    <text evidence="2 6">Belongs to the FAD-dependent glycerol-3-phosphate dehydrogenase family.</text>
</comment>
<dbReference type="PANTHER" id="PTHR11985:SF15">
    <property type="entry name" value="GLYCEROL-3-PHOSPHATE DEHYDROGENASE, MITOCHONDRIAL"/>
    <property type="match status" value="1"/>
</dbReference>
<evidence type="ECO:0000256" key="5">
    <source>
        <dbReference type="ARBA" id="ARBA00023002"/>
    </source>
</evidence>
<dbReference type="PROSITE" id="PS00977">
    <property type="entry name" value="FAD_G3PDH_1"/>
    <property type="match status" value="1"/>
</dbReference>
<dbReference type="Pfam" id="PF01266">
    <property type="entry name" value="DAO"/>
    <property type="match status" value="1"/>
</dbReference>
<dbReference type="PRINTS" id="PR01001">
    <property type="entry name" value="FADG3PDH"/>
</dbReference>
<comment type="caution">
    <text evidence="9">The sequence shown here is derived from an EMBL/GenBank/DDBJ whole genome shotgun (WGS) entry which is preliminary data.</text>
</comment>
<dbReference type="SUPFAM" id="SSF51905">
    <property type="entry name" value="FAD/NAD(P)-binding domain"/>
    <property type="match status" value="1"/>
</dbReference>
<feature type="domain" description="Alpha-glycerophosphate oxidase C-terminal" evidence="8">
    <location>
        <begin position="385"/>
        <end position="485"/>
    </location>
</feature>
<dbReference type="EMBL" id="BPQV01000004">
    <property type="protein sequence ID" value="GJE26681.1"/>
    <property type="molecule type" value="Genomic_DNA"/>
</dbReference>
<evidence type="ECO:0000259" key="8">
    <source>
        <dbReference type="Pfam" id="PF16901"/>
    </source>
</evidence>
<evidence type="ECO:0000256" key="1">
    <source>
        <dbReference type="ARBA" id="ARBA00001974"/>
    </source>
</evidence>
<dbReference type="Gene3D" id="6.10.250.1890">
    <property type="match status" value="1"/>
</dbReference>
<evidence type="ECO:0000313" key="9">
    <source>
        <dbReference type="EMBL" id="GJE26681.1"/>
    </source>
</evidence>
<comment type="catalytic activity">
    <reaction evidence="6">
        <text>a quinone + sn-glycerol 3-phosphate = dihydroxyacetone phosphate + a quinol</text>
        <dbReference type="Rhea" id="RHEA:18977"/>
        <dbReference type="ChEBI" id="CHEBI:24646"/>
        <dbReference type="ChEBI" id="CHEBI:57597"/>
        <dbReference type="ChEBI" id="CHEBI:57642"/>
        <dbReference type="ChEBI" id="CHEBI:132124"/>
        <dbReference type="EC" id="1.1.5.3"/>
    </reaction>
</comment>
<dbReference type="EC" id="1.1.5.3" evidence="6"/>
<evidence type="ECO:0000256" key="4">
    <source>
        <dbReference type="ARBA" id="ARBA00022827"/>
    </source>
</evidence>
<dbReference type="InterPro" id="IPR000447">
    <property type="entry name" value="G3P_DH_FAD-dep"/>
</dbReference>
<dbReference type="InterPro" id="IPR031656">
    <property type="entry name" value="DAO_C"/>
</dbReference>
<gene>
    <name evidence="9" type="primary">eryB</name>
    <name evidence="9" type="ORF">LKMONMHP_1532</name>
</gene>
<keyword evidence="10" id="KW-1185">Reference proteome</keyword>
<dbReference type="RefSeq" id="WP_238310561.1">
    <property type="nucleotide sequence ID" value="NZ_BPQV01000004.1"/>
</dbReference>
<reference evidence="9" key="2">
    <citation type="submission" date="2021-08" db="EMBL/GenBank/DDBJ databases">
        <authorList>
            <person name="Tani A."/>
            <person name="Ola A."/>
            <person name="Ogura Y."/>
            <person name="Katsura K."/>
            <person name="Hayashi T."/>
        </authorList>
    </citation>
    <scope>NUCLEOTIDE SEQUENCE</scope>
    <source>
        <strain evidence="9">NBRC 15689</strain>
    </source>
</reference>
<organism evidence="9 10">
    <name type="scientific">Methylobacterium organophilum</name>
    <dbReference type="NCBI Taxonomy" id="410"/>
    <lineage>
        <taxon>Bacteria</taxon>
        <taxon>Pseudomonadati</taxon>
        <taxon>Pseudomonadota</taxon>
        <taxon>Alphaproteobacteria</taxon>
        <taxon>Hyphomicrobiales</taxon>
        <taxon>Methylobacteriaceae</taxon>
        <taxon>Methylobacterium</taxon>
    </lineage>
</organism>
<dbReference type="InterPro" id="IPR036188">
    <property type="entry name" value="FAD/NAD-bd_sf"/>
</dbReference>
<feature type="domain" description="FAD dependent oxidoreductase" evidence="7">
    <location>
        <begin position="6"/>
        <end position="362"/>
    </location>
</feature>
<evidence type="ECO:0000259" key="7">
    <source>
        <dbReference type="Pfam" id="PF01266"/>
    </source>
</evidence>
<dbReference type="InterPro" id="IPR006076">
    <property type="entry name" value="FAD-dep_OxRdtase"/>
</dbReference>
<dbReference type="Proteomes" id="UP001055156">
    <property type="component" value="Unassembled WGS sequence"/>
</dbReference>
<sequence>MGETFDLLVIGGGINGTGIARDAAGRGVKVLLCEQGDLAGSTSSASTKLIHGGLRYLEQYEFRLVREALAERERLMRLAPHIIWPLRFVLPHDRGLRPAWMLRIGLFLYDHLAKLGSLPGSQAVGLRGSPYGAPLQERLTRGFVYSDCWVEDSRLVALNAVDAAERGADIRTRTRLVAARREAGAWAAELHDAATGQTRPVRARILVNAAGPWVGDLLQETLALASRAHLRLIKGSHIVVPRLYAGDHAYILQQPDRRIVFAIPYERDFTLIGTTDVAHDGAPGPVAIAPEETAYLCACIDRSFARQVRPEDVVWSYSGLRPLYDDAAADASTVTRDYVLDLSDRDGRLPVLSVFGGKITTYRRLAEHALAKLEPHLPGLAPAWTATAPLPGGDLGTDFETFLAGLRRDYPFLPEETARRLARAYGSRARRILGSARSLADLGAAFDGGLSAAEVEYLRRHEWARTAEDILWRRSKLGLRTGAGSRARLESHLAAEPAPA</sequence>
<keyword evidence="3 6" id="KW-0285">Flavoprotein</keyword>
<dbReference type="PANTHER" id="PTHR11985">
    <property type="entry name" value="GLYCEROL-3-PHOSPHATE DEHYDROGENASE"/>
    <property type="match status" value="1"/>
</dbReference>
<name>A0ABQ4T6N7_METOR</name>
<keyword evidence="4" id="KW-0274">FAD</keyword>
<dbReference type="NCBIfam" id="NF009906">
    <property type="entry name" value="PRK13369.1"/>
    <property type="match status" value="1"/>
</dbReference>
<comment type="cofactor">
    <cofactor evidence="1 6">
        <name>FAD</name>
        <dbReference type="ChEBI" id="CHEBI:57692"/>
    </cofactor>
</comment>
<evidence type="ECO:0000313" key="10">
    <source>
        <dbReference type="Proteomes" id="UP001055156"/>
    </source>
</evidence>
<evidence type="ECO:0000256" key="3">
    <source>
        <dbReference type="ARBA" id="ARBA00022630"/>
    </source>
</evidence>
<proteinExistence type="inferred from homology"/>
<dbReference type="Gene3D" id="3.50.50.60">
    <property type="entry name" value="FAD/NAD(P)-binding domain"/>
    <property type="match status" value="1"/>
</dbReference>
<dbReference type="Gene3D" id="1.10.8.870">
    <property type="entry name" value="Alpha-glycerophosphate oxidase, cap domain"/>
    <property type="match status" value="1"/>
</dbReference>
<evidence type="ECO:0000256" key="6">
    <source>
        <dbReference type="RuleBase" id="RU361217"/>
    </source>
</evidence>
<reference evidence="9" key="1">
    <citation type="journal article" date="2021" name="Front. Microbiol.">
        <title>Comprehensive Comparative Genomics and Phenotyping of Methylobacterium Species.</title>
        <authorList>
            <person name="Alessa O."/>
            <person name="Ogura Y."/>
            <person name="Fujitani Y."/>
            <person name="Takami H."/>
            <person name="Hayashi T."/>
            <person name="Sahin N."/>
            <person name="Tani A."/>
        </authorList>
    </citation>
    <scope>NUCLEOTIDE SEQUENCE</scope>
    <source>
        <strain evidence="9">NBRC 15689</strain>
    </source>
</reference>
<dbReference type="PROSITE" id="PS00978">
    <property type="entry name" value="FAD_G3PDH_2"/>
    <property type="match status" value="1"/>
</dbReference>
<protein>
    <recommendedName>
        <fullName evidence="6">Glycerol-3-phosphate dehydrogenase</fullName>
        <ecNumber evidence="6">1.1.5.3</ecNumber>
    </recommendedName>
</protein>